<dbReference type="Proteomes" id="UP000660070">
    <property type="component" value="Unassembled WGS sequence"/>
</dbReference>
<accession>A0ABS0FFD6</accession>
<comment type="caution">
    <text evidence="1">The sequence shown here is derived from an EMBL/GenBank/DDBJ whole genome shotgun (WGS) entry which is preliminary data.</text>
</comment>
<protein>
    <recommendedName>
        <fullName evidence="3">Carboxypeptidase family protein</fullName>
    </recommendedName>
</protein>
<name>A0ABS0FFD6_9FLAO</name>
<sequence>MSRTRIVKGKYTKIVGENYLISAEGNITSNAQNEVRDHGLQNGVPYGNFERIGSDVTDDFEITLSIKKDKSYSTIVPLGILDYEENYENANFLFNYSLSLGNIDNLDFKIIKGDGTTLFAIQSIPAVILPARRFPYLVEDIYKKKPRPDPLKPLKAWDWKSVFDPYNIGSGDYTKIGSYIIMWDGFDNQKVYDSTNFKNNKLKAQIIATKNGVKKMKEVEFSTKQIGKDWVDVKIDRENKNIDISLRVNLTDGGEEGLKSYTHKELNETAEGEPNPFKGVTVTYNDWGKISNEALQYYKKPPIKKKTKTYEELRKMALDGINEYWSRTYARTSNKGTEINGEKWEIKVNATFDVKGMVAPNIIYFTNSKNTMLNRSHNWELHRELYYKIGYTSYGDWQKYDKNKIIYVTKGWLYTESQDADLKFKETSAHEIGHQLLLTYGGRDYSYSHKDTSGPTWIQQDALPGTKYPPKPQEIDLMKYADEIEPPDYYQRVVLSKEDLLSVVWLSKIKILSLLMFFSILLSCNSKKNTESSEDIVNYYSGIVLNDKKETLSDVTVTCMLENDLLQTVSTTKTGYFKITDKNLNTLNIQEPRKLIFKKEGYITDTIKTAQPVSDYRRRDREYPVNFYFIYKVPDTLVLIKQ</sequence>
<keyword evidence="2" id="KW-1185">Reference proteome</keyword>
<evidence type="ECO:0008006" key="3">
    <source>
        <dbReference type="Google" id="ProtNLM"/>
    </source>
</evidence>
<gene>
    <name evidence="1" type="ORF">IV494_14640</name>
</gene>
<reference evidence="1 2" key="1">
    <citation type="submission" date="2020-11" db="EMBL/GenBank/DDBJ databases">
        <title>Kaistella gelatinilytica sp. nov., a flavobacterium isolated from Antarctic Soil.</title>
        <authorList>
            <person name="Li J."/>
        </authorList>
    </citation>
    <scope>NUCLEOTIDE SEQUENCE [LARGE SCALE GENOMIC DNA]</scope>
    <source>
        <strain evidence="1 2">G5-32</strain>
    </source>
</reference>
<dbReference type="EMBL" id="JADPVI010000005">
    <property type="protein sequence ID" value="MBF8458418.1"/>
    <property type="molecule type" value="Genomic_DNA"/>
</dbReference>
<evidence type="ECO:0000313" key="2">
    <source>
        <dbReference type="Proteomes" id="UP000660070"/>
    </source>
</evidence>
<dbReference type="RefSeq" id="WP_196080856.1">
    <property type="nucleotide sequence ID" value="NZ_JADPVI010000005.1"/>
</dbReference>
<evidence type="ECO:0000313" key="1">
    <source>
        <dbReference type="EMBL" id="MBF8458418.1"/>
    </source>
</evidence>
<proteinExistence type="predicted"/>
<organism evidence="1 2">
    <name type="scientific">Kaistella gelatinilytica</name>
    <dbReference type="NCBI Taxonomy" id="2787636"/>
    <lineage>
        <taxon>Bacteria</taxon>
        <taxon>Pseudomonadati</taxon>
        <taxon>Bacteroidota</taxon>
        <taxon>Flavobacteriia</taxon>
        <taxon>Flavobacteriales</taxon>
        <taxon>Weeksellaceae</taxon>
        <taxon>Chryseobacterium group</taxon>
        <taxon>Kaistella</taxon>
    </lineage>
</organism>